<dbReference type="PROSITE" id="PS01196">
    <property type="entry name" value="PEPT_TRNA_HYDROL_2"/>
    <property type="match status" value="1"/>
</dbReference>
<keyword evidence="11" id="KW-1185">Reference proteome</keyword>
<comment type="function">
    <text evidence="7">Hydrolyzes ribosome-free peptidyl-tRNAs (with 1 or more amino acids incorporated), which drop off the ribosome during protein synthesis, or as a result of ribosome stalling.</text>
</comment>
<evidence type="ECO:0000256" key="3">
    <source>
        <dbReference type="ARBA" id="ARBA00022801"/>
    </source>
</evidence>
<dbReference type="FunFam" id="3.40.50.1470:FF:000001">
    <property type="entry name" value="Peptidyl-tRNA hydrolase"/>
    <property type="match status" value="1"/>
</dbReference>
<protein>
    <recommendedName>
        <fullName evidence="6 7">Peptidyl-tRNA hydrolase</fullName>
        <shortName evidence="7">Pth</shortName>
        <ecNumber evidence="1 7">3.1.1.29</ecNumber>
    </recommendedName>
</protein>
<gene>
    <name evidence="7" type="primary">pth</name>
    <name evidence="10" type="ORF">ADIMK_1059</name>
</gene>
<dbReference type="InterPro" id="IPR001328">
    <property type="entry name" value="Pept_tRNA_hydro"/>
</dbReference>
<evidence type="ECO:0000256" key="2">
    <source>
        <dbReference type="ARBA" id="ARBA00022555"/>
    </source>
</evidence>
<dbReference type="Proteomes" id="UP000028252">
    <property type="component" value="Unassembled WGS sequence"/>
</dbReference>
<dbReference type="Pfam" id="PF01195">
    <property type="entry name" value="Pept_tRNA_hydro"/>
    <property type="match status" value="1"/>
</dbReference>
<dbReference type="CDD" id="cd00462">
    <property type="entry name" value="PTH"/>
    <property type="match status" value="1"/>
</dbReference>
<dbReference type="PANTHER" id="PTHR17224:SF1">
    <property type="entry name" value="PEPTIDYL-TRNA HYDROLASE"/>
    <property type="match status" value="1"/>
</dbReference>
<dbReference type="EC" id="3.1.1.29" evidence="1 7"/>
<dbReference type="PROSITE" id="PS01195">
    <property type="entry name" value="PEPT_TRNA_HYDROL_1"/>
    <property type="match status" value="1"/>
</dbReference>
<feature type="active site" description="Proton acceptor" evidence="7">
    <location>
        <position position="23"/>
    </location>
</feature>
<name>A0A081G1F1_9GAMM</name>
<comment type="similarity">
    <text evidence="5 7 9">Belongs to the PTH family.</text>
</comment>
<keyword evidence="2 7" id="KW-0820">tRNA-binding</keyword>
<evidence type="ECO:0000313" key="11">
    <source>
        <dbReference type="Proteomes" id="UP000028252"/>
    </source>
</evidence>
<evidence type="ECO:0000256" key="4">
    <source>
        <dbReference type="ARBA" id="ARBA00022884"/>
    </source>
</evidence>
<organism evidence="10 11">
    <name type="scientific">Marinobacterium lacunae</name>
    <dbReference type="NCBI Taxonomy" id="1232683"/>
    <lineage>
        <taxon>Bacteria</taxon>
        <taxon>Pseudomonadati</taxon>
        <taxon>Pseudomonadota</taxon>
        <taxon>Gammaproteobacteria</taxon>
        <taxon>Oceanospirillales</taxon>
        <taxon>Oceanospirillaceae</taxon>
        <taxon>Marinobacterium</taxon>
    </lineage>
</organism>
<dbReference type="GO" id="GO:0004045">
    <property type="term" value="F:peptidyl-tRNA hydrolase activity"/>
    <property type="evidence" value="ECO:0007669"/>
    <property type="project" value="UniProtKB-UniRule"/>
</dbReference>
<accession>A0A081G1F1</accession>
<keyword evidence="7" id="KW-0963">Cytoplasm</keyword>
<dbReference type="PATRIC" id="fig|1232683.4.peg.1049"/>
<dbReference type="HAMAP" id="MF_00083">
    <property type="entry name" value="Pept_tRNA_hydro_bact"/>
    <property type="match status" value="1"/>
</dbReference>
<comment type="catalytic activity">
    <reaction evidence="7 8">
        <text>an N-acyl-L-alpha-aminoacyl-tRNA + H2O = an N-acyl-L-amino acid + a tRNA + H(+)</text>
        <dbReference type="Rhea" id="RHEA:54448"/>
        <dbReference type="Rhea" id="RHEA-COMP:10123"/>
        <dbReference type="Rhea" id="RHEA-COMP:13883"/>
        <dbReference type="ChEBI" id="CHEBI:15377"/>
        <dbReference type="ChEBI" id="CHEBI:15378"/>
        <dbReference type="ChEBI" id="CHEBI:59874"/>
        <dbReference type="ChEBI" id="CHEBI:78442"/>
        <dbReference type="ChEBI" id="CHEBI:138191"/>
        <dbReference type="EC" id="3.1.1.29"/>
    </reaction>
</comment>
<dbReference type="AlphaFoldDB" id="A0A081G1F1"/>
<comment type="caution">
    <text evidence="10">The sequence shown here is derived from an EMBL/GenBank/DDBJ whole genome shotgun (WGS) entry which is preliminary data.</text>
</comment>
<proteinExistence type="inferred from homology"/>
<feature type="site" description="Discriminates between blocked and unblocked aminoacyl-tRNA" evidence="7">
    <location>
        <position position="13"/>
    </location>
</feature>
<evidence type="ECO:0000256" key="7">
    <source>
        <dbReference type="HAMAP-Rule" id="MF_00083"/>
    </source>
</evidence>
<comment type="subunit">
    <text evidence="7">Monomer.</text>
</comment>
<dbReference type="InterPro" id="IPR036416">
    <property type="entry name" value="Pept_tRNA_hydro_sf"/>
</dbReference>
<dbReference type="GO" id="GO:0072344">
    <property type="term" value="P:rescue of stalled ribosome"/>
    <property type="evidence" value="ECO:0007669"/>
    <property type="project" value="UniProtKB-UniRule"/>
</dbReference>
<dbReference type="InterPro" id="IPR018171">
    <property type="entry name" value="Pept_tRNA_hydro_CS"/>
</dbReference>
<dbReference type="Gene3D" id="3.40.50.1470">
    <property type="entry name" value="Peptidyl-tRNA hydrolase"/>
    <property type="match status" value="1"/>
</dbReference>
<comment type="subcellular location">
    <subcellularLocation>
        <location evidence="7">Cytoplasm</location>
    </subcellularLocation>
</comment>
<evidence type="ECO:0000256" key="8">
    <source>
        <dbReference type="RuleBase" id="RU000673"/>
    </source>
</evidence>
<dbReference type="GO" id="GO:0006515">
    <property type="term" value="P:protein quality control for misfolded or incompletely synthesized proteins"/>
    <property type="evidence" value="ECO:0007669"/>
    <property type="project" value="UniProtKB-UniRule"/>
</dbReference>
<feature type="site" description="Stabilizes the basic form of H active site to accept a proton" evidence="7">
    <location>
        <position position="96"/>
    </location>
</feature>
<evidence type="ECO:0000256" key="9">
    <source>
        <dbReference type="RuleBase" id="RU004320"/>
    </source>
</evidence>
<evidence type="ECO:0000256" key="5">
    <source>
        <dbReference type="ARBA" id="ARBA00038063"/>
    </source>
</evidence>
<dbReference type="OrthoDB" id="9800507at2"/>
<feature type="binding site" evidence="7">
    <location>
        <position position="71"/>
    </location>
    <ligand>
        <name>tRNA</name>
        <dbReference type="ChEBI" id="CHEBI:17843"/>
    </ligand>
</feature>
<evidence type="ECO:0000256" key="6">
    <source>
        <dbReference type="ARBA" id="ARBA00050038"/>
    </source>
</evidence>
<feature type="binding site" evidence="7">
    <location>
        <position position="117"/>
    </location>
    <ligand>
        <name>tRNA</name>
        <dbReference type="ChEBI" id="CHEBI:17843"/>
    </ligand>
</feature>
<keyword evidence="3 7" id="KW-0378">Hydrolase</keyword>
<dbReference type="EMBL" id="JMQN01000015">
    <property type="protein sequence ID" value="KEA64606.1"/>
    <property type="molecule type" value="Genomic_DNA"/>
</dbReference>
<sequence>MQDRIQLIVGLGNPGAQYEHTRHNAGAELVEQLAAHQHTSLQTDKRYHGLYGKILIEGQPVHLLIPTTFMNLSGQAVAALANFFKIPANAILVAHDELDIAPGTARLKKSGGHGGHNGLRSIISQLGNNRDFYRLRIGIGHPGHASQVSNFVLGKAPAKERELTQAAIDEALRQLPLAVKGDWPRAMNHLHSFNASS</sequence>
<dbReference type="GO" id="GO:0000049">
    <property type="term" value="F:tRNA binding"/>
    <property type="evidence" value="ECO:0007669"/>
    <property type="project" value="UniProtKB-UniRule"/>
</dbReference>
<feature type="binding site" evidence="7">
    <location>
        <position position="18"/>
    </location>
    <ligand>
        <name>tRNA</name>
        <dbReference type="ChEBI" id="CHEBI:17843"/>
    </ligand>
</feature>
<evidence type="ECO:0000313" key="10">
    <source>
        <dbReference type="EMBL" id="KEA64606.1"/>
    </source>
</evidence>
<dbReference type="PANTHER" id="PTHR17224">
    <property type="entry name" value="PEPTIDYL-TRNA HYDROLASE"/>
    <property type="match status" value="1"/>
</dbReference>
<evidence type="ECO:0000256" key="1">
    <source>
        <dbReference type="ARBA" id="ARBA00013260"/>
    </source>
</evidence>
<feature type="binding site" evidence="7">
    <location>
        <position position="69"/>
    </location>
    <ligand>
        <name>tRNA</name>
        <dbReference type="ChEBI" id="CHEBI:17843"/>
    </ligand>
</feature>
<dbReference type="SUPFAM" id="SSF53178">
    <property type="entry name" value="Peptidyl-tRNA hydrolase-like"/>
    <property type="match status" value="1"/>
</dbReference>
<dbReference type="eggNOG" id="COG0193">
    <property type="taxonomic scope" value="Bacteria"/>
</dbReference>
<dbReference type="NCBIfam" id="TIGR00447">
    <property type="entry name" value="pth"/>
    <property type="match status" value="1"/>
</dbReference>
<reference evidence="10 11" key="1">
    <citation type="submission" date="2014-04" db="EMBL/GenBank/DDBJ databases">
        <title>Marinobacterium kochiensis sp. nov., isolated from sediment sample collected from Kochi backwaters in Kerala, India.</title>
        <authorList>
            <person name="Singh A."/>
            <person name="Pinnaka A.K."/>
        </authorList>
    </citation>
    <scope>NUCLEOTIDE SEQUENCE [LARGE SCALE GENOMIC DNA]</scope>
    <source>
        <strain evidence="10 11">AK27</strain>
    </source>
</reference>
<dbReference type="STRING" id="1232683.ADIMK_1059"/>
<comment type="function">
    <text evidence="7">Catalyzes the release of premature peptidyl moieties from peptidyl-tRNA molecules trapped in stalled 50S ribosomal subunits, and thus maintains levels of free tRNAs and 50S ribosomes.</text>
</comment>
<keyword evidence="4 7" id="KW-0694">RNA-binding</keyword>
<dbReference type="GO" id="GO:0005737">
    <property type="term" value="C:cytoplasm"/>
    <property type="evidence" value="ECO:0007669"/>
    <property type="project" value="UniProtKB-SubCell"/>
</dbReference>
<dbReference type="RefSeq" id="WP_036184614.1">
    <property type="nucleotide sequence ID" value="NZ_JMQN01000015.1"/>
</dbReference>